<evidence type="ECO:0000256" key="1">
    <source>
        <dbReference type="SAM" id="MobiDB-lite"/>
    </source>
</evidence>
<dbReference type="PATRIC" id="fig|1299334.3.peg.9157"/>
<sequence>MSMATTSSAIALSRVAIWYQDTQVDLALPTRAPISDYIDDVVDTFSDQVDIEARRSGQWTLARLDRPCSRAVRWPTRAWPTGRSSSCGWWPPPNATGR</sequence>
<comment type="caution">
    <text evidence="2">The sequence shown here is derived from an EMBL/GenBank/DDBJ whole genome shotgun (WGS) entry which is preliminary data.</text>
</comment>
<feature type="region of interest" description="Disordered" evidence="1">
    <location>
        <begin position="78"/>
        <end position="98"/>
    </location>
</feature>
<proteinExistence type="predicted"/>
<dbReference type="Gene3D" id="3.10.20.90">
    <property type="entry name" value="Phosphatidylinositol 3-kinase Catalytic Subunit, Chain A, domain 1"/>
    <property type="match status" value="1"/>
</dbReference>
<reference evidence="2" key="1">
    <citation type="submission" date="2014-01" db="EMBL/GenBank/DDBJ databases">
        <authorList>
            <person name="Brown-Elliot B."/>
            <person name="Wallace R."/>
            <person name="Lenaerts A."/>
            <person name="Ordway D."/>
            <person name="DeGroote M.A."/>
            <person name="Parker T."/>
            <person name="Sizemore C."/>
            <person name="Tallon L.J."/>
            <person name="Sadzewicz L.K."/>
            <person name="Sengamalay N."/>
            <person name="Fraser C.M."/>
            <person name="Hine E."/>
            <person name="Shefchek K.A."/>
            <person name="Das S.P."/>
            <person name="Tettelin H."/>
        </authorList>
    </citation>
    <scope>NUCLEOTIDE SEQUENCE [LARGE SCALE GENOMIC DNA]</scope>
    <source>
        <strain evidence="2">4042</strain>
    </source>
</reference>
<dbReference type="Pfam" id="PF08817">
    <property type="entry name" value="YukD"/>
    <property type="match status" value="1"/>
</dbReference>
<name>X7YS57_MYCXE</name>
<dbReference type="InterPro" id="IPR024962">
    <property type="entry name" value="YukD-like"/>
</dbReference>
<protein>
    <submittedName>
        <fullName evidence="2">WXG100 secretion system (Wss), YukD family protein</fullName>
    </submittedName>
</protein>
<dbReference type="EMBL" id="JAOB01000089">
    <property type="protein sequence ID" value="EUA09636.1"/>
    <property type="molecule type" value="Genomic_DNA"/>
</dbReference>
<dbReference type="AlphaFoldDB" id="X7YS57"/>
<evidence type="ECO:0000313" key="2">
    <source>
        <dbReference type="EMBL" id="EUA09636.1"/>
    </source>
</evidence>
<organism evidence="2">
    <name type="scientific">Mycobacterium xenopi 4042</name>
    <dbReference type="NCBI Taxonomy" id="1299334"/>
    <lineage>
        <taxon>Bacteria</taxon>
        <taxon>Bacillati</taxon>
        <taxon>Actinomycetota</taxon>
        <taxon>Actinomycetes</taxon>
        <taxon>Mycobacteriales</taxon>
        <taxon>Mycobacteriaceae</taxon>
        <taxon>Mycobacterium</taxon>
    </lineage>
</organism>
<accession>X7YS57</accession>
<gene>
    <name evidence="2" type="ORF">I553_3720</name>
</gene>